<dbReference type="HOGENOM" id="CLU_017393_0_0_1"/>
<feature type="region of interest" description="Disordered" evidence="3">
    <location>
        <begin position="167"/>
        <end position="266"/>
    </location>
</feature>
<dbReference type="PANTHER" id="PTHR12765">
    <property type="entry name" value="RED PROTEIN IK FACTOR CYTOKINE IK"/>
    <property type="match status" value="1"/>
</dbReference>
<feature type="compositionally biased region" description="Polar residues" evidence="3">
    <location>
        <begin position="203"/>
        <end position="214"/>
    </location>
</feature>
<dbReference type="STRING" id="1182541.W9YEW3"/>
<feature type="compositionally biased region" description="Basic and acidic residues" evidence="3">
    <location>
        <begin position="225"/>
        <end position="243"/>
    </location>
</feature>
<dbReference type="eggNOG" id="ENOG502RZ6M">
    <property type="taxonomic scope" value="Eukaryota"/>
</dbReference>
<evidence type="ECO:0000256" key="1">
    <source>
        <dbReference type="ARBA" id="ARBA00004123"/>
    </source>
</evidence>
<feature type="domain" description="RED-like N-terminal" evidence="4">
    <location>
        <begin position="76"/>
        <end position="197"/>
    </location>
</feature>
<name>W9YEW3_9EURO</name>
<evidence type="ECO:0000256" key="3">
    <source>
        <dbReference type="SAM" id="MobiDB-lite"/>
    </source>
</evidence>
<protein>
    <recommendedName>
        <fullName evidence="4">RED-like N-terminal domain-containing protein</fullName>
    </recommendedName>
</protein>
<dbReference type="Proteomes" id="UP000019484">
    <property type="component" value="Unassembled WGS sequence"/>
</dbReference>
<comment type="subcellular location">
    <subcellularLocation>
        <location evidence="1">Nucleus</location>
    </subcellularLocation>
</comment>
<dbReference type="InterPro" id="IPR012916">
    <property type="entry name" value="RED_N"/>
</dbReference>
<feature type="compositionally biased region" description="Basic and acidic residues" evidence="3">
    <location>
        <begin position="92"/>
        <end position="113"/>
    </location>
</feature>
<sequence length="520" mass="57246">MDNSQFRNLLQGDGSRKAPESGSSDSGFKKPVLGSRARASIPMTPRSVVGYSGSKDFARQVAEHRREQDGQPPTKKFKSNAAPKGTRLASGYHDRTLERRAVGEDAEPQDDKEKRYKALEEMYKLQQIDEATFEALKSQIGIGGSLNSTHLVRGLDWKLLEKVRRGEDINSEPSQEQEATAETSKVDVDDELDQVLDQEVQVKKSSPTPESENTAEGAVEAQPISRDEILRRWKESRTGKHEIAPVAPSLGERFKKVSSEKSSNKKKFVEVVNGRRREVLVITNKDGTTKRKTRWLDPEDSAGGSKQTQPLGMDVPAEFQAKQQALMAEETEADDGDIFQGAGDYDPLAGIQSDSEGSDVEGQGAAEISHTREKTVEAASDKPRNYFGTNNEPAPAEDRSNPITKDPTLLAALKRAAALRRGDEKGGDDATDSDPDREAKQRQLLARLKERDQADAADLDLGFGESRYGDDDDEDGPVWEEGDAGSKKPGRKRGPKKRKGDKDSVQDVMAVLEGRRKDKS</sequence>
<accession>W9YEW3</accession>
<feature type="region of interest" description="Disordered" evidence="3">
    <location>
        <begin position="283"/>
        <end position="520"/>
    </location>
</feature>
<proteinExistence type="predicted"/>
<organism evidence="5 6">
    <name type="scientific">Capronia coronata CBS 617.96</name>
    <dbReference type="NCBI Taxonomy" id="1182541"/>
    <lineage>
        <taxon>Eukaryota</taxon>
        <taxon>Fungi</taxon>
        <taxon>Dikarya</taxon>
        <taxon>Ascomycota</taxon>
        <taxon>Pezizomycotina</taxon>
        <taxon>Eurotiomycetes</taxon>
        <taxon>Chaetothyriomycetidae</taxon>
        <taxon>Chaetothyriales</taxon>
        <taxon>Herpotrichiellaceae</taxon>
        <taxon>Capronia</taxon>
    </lineage>
</organism>
<dbReference type="GO" id="GO:0005634">
    <property type="term" value="C:nucleus"/>
    <property type="evidence" value="ECO:0007669"/>
    <property type="project" value="UniProtKB-SubCell"/>
</dbReference>
<feature type="region of interest" description="Disordered" evidence="3">
    <location>
        <begin position="1"/>
        <end position="113"/>
    </location>
</feature>
<dbReference type="OrthoDB" id="3366823at2759"/>
<gene>
    <name evidence="5" type="ORF">A1O1_04509</name>
</gene>
<feature type="compositionally biased region" description="Basic and acidic residues" evidence="3">
    <location>
        <begin position="369"/>
        <end position="384"/>
    </location>
</feature>
<dbReference type="RefSeq" id="XP_007723591.1">
    <property type="nucleotide sequence ID" value="XM_007725401.1"/>
</dbReference>
<comment type="caution">
    <text evidence="5">The sequence shown here is derived from an EMBL/GenBank/DDBJ whole genome shotgun (WGS) entry which is preliminary data.</text>
</comment>
<feature type="compositionally biased region" description="Basic residues" evidence="3">
    <location>
        <begin position="488"/>
        <end position="499"/>
    </location>
</feature>
<dbReference type="Pfam" id="PF07808">
    <property type="entry name" value="RED_N"/>
    <property type="match status" value="1"/>
</dbReference>
<reference evidence="5 6" key="1">
    <citation type="submission" date="2013-03" db="EMBL/GenBank/DDBJ databases">
        <title>The Genome Sequence of Capronia coronata CBS 617.96.</title>
        <authorList>
            <consortium name="The Broad Institute Genomics Platform"/>
            <person name="Cuomo C."/>
            <person name="de Hoog S."/>
            <person name="Gorbushina A."/>
            <person name="Walker B."/>
            <person name="Young S.K."/>
            <person name="Zeng Q."/>
            <person name="Gargeya S."/>
            <person name="Fitzgerald M."/>
            <person name="Haas B."/>
            <person name="Abouelleil A."/>
            <person name="Allen A.W."/>
            <person name="Alvarado L."/>
            <person name="Arachchi H.M."/>
            <person name="Berlin A.M."/>
            <person name="Chapman S.B."/>
            <person name="Gainer-Dewar J."/>
            <person name="Goldberg J."/>
            <person name="Griggs A."/>
            <person name="Gujja S."/>
            <person name="Hansen M."/>
            <person name="Howarth C."/>
            <person name="Imamovic A."/>
            <person name="Ireland A."/>
            <person name="Larimer J."/>
            <person name="McCowan C."/>
            <person name="Murphy C."/>
            <person name="Pearson M."/>
            <person name="Poon T.W."/>
            <person name="Priest M."/>
            <person name="Roberts A."/>
            <person name="Saif S."/>
            <person name="Shea T."/>
            <person name="Sisk P."/>
            <person name="Sykes S."/>
            <person name="Wortman J."/>
            <person name="Nusbaum C."/>
            <person name="Birren B."/>
        </authorList>
    </citation>
    <scope>NUCLEOTIDE SEQUENCE [LARGE SCALE GENOMIC DNA]</scope>
    <source>
        <strain evidence="5 6">CBS 617.96</strain>
    </source>
</reference>
<feature type="compositionally biased region" description="Basic and acidic residues" evidence="3">
    <location>
        <begin position="420"/>
        <end position="454"/>
    </location>
</feature>
<dbReference type="GeneID" id="19159390"/>
<evidence type="ECO:0000313" key="6">
    <source>
        <dbReference type="Proteomes" id="UP000019484"/>
    </source>
</evidence>
<dbReference type="AlphaFoldDB" id="W9YEW3"/>
<feature type="compositionally biased region" description="Polar residues" evidence="3">
    <location>
        <begin position="171"/>
        <end position="183"/>
    </location>
</feature>
<feature type="compositionally biased region" description="Basic and acidic residues" evidence="3">
    <location>
        <begin position="56"/>
        <end position="69"/>
    </location>
</feature>
<evidence type="ECO:0000313" key="5">
    <source>
        <dbReference type="EMBL" id="EXJ91397.1"/>
    </source>
</evidence>
<keyword evidence="6" id="KW-1185">Reference proteome</keyword>
<feature type="compositionally biased region" description="Basic and acidic residues" evidence="3">
    <location>
        <begin position="252"/>
        <end position="266"/>
    </location>
</feature>
<keyword evidence="2" id="KW-0539">Nucleus</keyword>
<dbReference type="EMBL" id="AMWN01000003">
    <property type="protein sequence ID" value="EXJ91397.1"/>
    <property type="molecule type" value="Genomic_DNA"/>
</dbReference>
<evidence type="ECO:0000259" key="4">
    <source>
        <dbReference type="Pfam" id="PF07808"/>
    </source>
</evidence>
<dbReference type="InterPro" id="IPR039896">
    <property type="entry name" value="Red-like"/>
</dbReference>
<feature type="compositionally biased region" description="Acidic residues" evidence="3">
    <location>
        <begin position="470"/>
        <end position="483"/>
    </location>
</feature>
<evidence type="ECO:0000256" key="2">
    <source>
        <dbReference type="ARBA" id="ARBA00023242"/>
    </source>
</evidence>